<organism evidence="2 3">
    <name type="scientific">Pandoravirus celtis</name>
    <dbReference type="NCBI Taxonomy" id="2568002"/>
    <lineage>
        <taxon>Viruses</taxon>
        <taxon>Pandoravirus</taxon>
    </lineage>
</organism>
<dbReference type="EMBL" id="MK174290">
    <property type="protein sequence ID" value="QBZ80612.1"/>
    <property type="molecule type" value="Genomic_DNA"/>
</dbReference>
<dbReference type="Proteomes" id="UP001237152">
    <property type="component" value="Segment"/>
</dbReference>
<evidence type="ECO:0000313" key="3">
    <source>
        <dbReference type="Proteomes" id="UP001237152"/>
    </source>
</evidence>
<proteinExistence type="predicted"/>
<sequence length="69" mass="7874">MACRPVAEGQTASIRLAARWPTIDTMHTWRMHQDKEKEDTPTDRSTVATKRSTMLSPSPAKEAKKKRHI</sequence>
<evidence type="ECO:0000256" key="1">
    <source>
        <dbReference type="SAM" id="MobiDB-lite"/>
    </source>
</evidence>
<gene>
    <name evidence="2" type="ORF">pclt_cds_11</name>
</gene>
<feature type="compositionally biased region" description="Polar residues" evidence="1">
    <location>
        <begin position="43"/>
        <end position="56"/>
    </location>
</feature>
<accession>A0A4D6EGM1</accession>
<feature type="compositionally biased region" description="Basic and acidic residues" evidence="1">
    <location>
        <begin position="31"/>
        <end position="42"/>
    </location>
</feature>
<reference evidence="2" key="1">
    <citation type="journal article" date="2019" name="Front. Microbiol.">
        <title>Pandoravirus Celtis Illustrates the Microevolution Processes at Work in the Giant Pandoraviridae Genomes.</title>
        <authorList>
            <person name="Legendre M."/>
            <person name="Alempic J.M."/>
            <person name="Philippe N."/>
            <person name="Lartigue A."/>
            <person name="Jeudy S."/>
            <person name="Poirot O."/>
            <person name="Ta N.T."/>
            <person name="Nin S."/>
            <person name="Coute Y."/>
            <person name="Abergel C."/>
            <person name="Claverie J.M."/>
        </authorList>
    </citation>
    <scope>NUCLEOTIDE SEQUENCE</scope>
</reference>
<evidence type="ECO:0000313" key="2">
    <source>
        <dbReference type="EMBL" id="QBZ80612.1"/>
    </source>
</evidence>
<protein>
    <submittedName>
        <fullName evidence="2">Uncharacterized protein</fullName>
    </submittedName>
</protein>
<feature type="region of interest" description="Disordered" evidence="1">
    <location>
        <begin position="30"/>
        <end position="69"/>
    </location>
</feature>
<name>A0A4D6EGM1_9VIRU</name>